<evidence type="ECO:0000313" key="1">
    <source>
        <dbReference type="EMBL" id="ALS33940.1"/>
    </source>
</evidence>
<evidence type="ECO:0000313" key="2">
    <source>
        <dbReference type="Proteomes" id="UP000065261"/>
    </source>
</evidence>
<accession>A0A0U2MR96</accession>
<protein>
    <submittedName>
        <fullName evidence="1">Uncharacterized protein</fullName>
    </submittedName>
</protein>
<gene>
    <name evidence="1" type="ORF">PTRA_a2900</name>
</gene>
<reference evidence="1 2" key="1">
    <citation type="submission" date="2015-03" db="EMBL/GenBank/DDBJ databases">
        <authorList>
            <person name="Murphy D."/>
        </authorList>
    </citation>
    <scope>NUCLEOTIDE SEQUENCE [LARGE SCALE GENOMIC DNA]</scope>
    <source>
        <strain evidence="1 2">KMM 520</strain>
    </source>
</reference>
<dbReference type="PATRIC" id="fig|1315283.4.peg.2528"/>
<dbReference type="EMBL" id="CP011034">
    <property type="protein sequence ID" value="ALS33940.1"/>
    <property type="molecule type" value="Genomic_DNA"/>
</dbReference>
<dbReference type="AlphaFoldDB" id="A0A0U2MR96"/>
<proteinExistence type="predicted"/>
<organism evidence="1">
    <name type="scientific">Pseudoalteromonas translucida KMM 520</name>
    <dbReference type="NCBI Taxonomy" id="1315283"/>
    <lineage>
        <taxon>Bacteria</taxon>
        <taxon>Pseudomonadati</taxon>
        <taxon>Pseudomonadota</taxon>
        <taxon>Gammaproteobacteria</taxon>
        <taxon>Alteromonadales</taxon>
        <taxon>Pseudoalteromonadaceae</taxon>
        <taxon>Pseudoalteromonas</taxon>
    </lineage>
</organism>
<sequence>MLAGCSGLKPYQWHDEREEGLKTGLFSGADGEFVILDNTNEKITVK</sequence>
<name>A0A0U2MR96_9GAMM</name>
<dbReference type="KEGG" id="ptn:PTRA_a2900"/>
<dbReference type="Proteomes" id="UP000065261">
    <property type="component" value="Chromosome I"/>
</dbReference>